<comment type="similarity">
    <text evidence="1">Belongs to the COBRA family.</text>
</comment>
<keyword evidence="3" id="KW-0325">Glycoprotein</keyword>
<keyword evidence="6" id="KW-1185">Reference proteome</keyword>
<dbReference type="InterPro" id="IPR006918">
    <property type="entry name" value="COBRA_pln"/>
</dbReference>
<evidence type="ECO:0000256" key="1">
    <source>
        <dbReference type="ARBA" id="ARBA00005507"/>
    </source>
</evidence>
<organism evidence="5 6">
    <name type="scientific">Papaver somniferum</name>
    <name type="common">Opium poppy</name>
    <dbReference type="NCBI Taxonomy" id="3469"/>
    <lineage>
        <taxon>Eukaryota</taxon>
        <taxon>Viridiplantae</taxon>
        <taxon>Streptophyta</taxon>
        <taxon>Embryophyta</taxon>
        <taxon>Tracheophyta</taxon>
        <taxon>Spermatophyta</taxon>
        <taxon>Magnoliopsida</taxon>
        <taxon>Ranunculales</taxon>
        <taxon>Papaveraceae</taxon>
        <taxon>Papaveroideae</taxon>
        <taxon>Papaver</taxon>
    </lineage>
</organism>
<dbReference type="InterPro" id="IPR056900">
    <property type="entry name" value="COB_C"/>
</dbReference>
<dbReference type="Pfam" id="PF25079">
    <property type="entry name" value="COB_C"/>
    <property type="match status" value="1"/>
</dbReference>
<protein>
    <recommendedName>
        <fullName evidence="4">COBRA C-terminal domain-containing protein</fullName>
    </recommendedName>
</protein>
<dbReference type="GO" id="GO:0052324">
    <property type="term" value="P:plant-type cell wall cellulose biosynthetic process"/>
    <property type="evidence" value="ECO:0007669"/>
    <property type="project" value="TreeGrafter"/>
</dbReference>
<dbReference type="GO" id="GO:0005886">
    <property type="term" value="C:plasma membrane"/>
    <property type="evidence" value="ECO:0007669"/>
    <property type="project" value="TreeGrafter"/>
</dbReference>
<name>A0A4Y7I7D0_PAPSO</name>
<dbReference type="Gramene" id="RZC44833">
    <property type="protein sequence ID" value="RZC44833"/>
    <property type="gene ID" value="C5167_037785"/>
</dbReference>
<dbReference type="Proteomes" id="UP000316621">
    <property type="component" value="Chromosome 1"/>
</dbReference>
<keyword evidence="2" id="KW-0732">Signal</keyword>
<dbReference type="AlphaFoldDB" id="A0A4Y7I7D0"/>
<feature type="domain" description="COBRA C-terminal" evidence="4">
    <location>
        <begin position="2"/>
        <end position="134"/>
    </location>
</feature>
<dbReference type="GO" id="GO:0010215">
    <property type="term" value="P:cellulose microfibril organization"/>
    <property type="evidence" value="ECO:0007669"/>
    <property type="project" value="InterPro"/>
</dbReference>
<evidence type="ECO:0000259" key="4">
    <source>
        <dbReference type="Pfam" id="PF25079"/>
    </source>
</evidence>
<gene>
    <name evidence="5" type="ORF">C5167_037785</name>
</gene>
<sequence>MCPIRVYWHVMRNYDGYWRVKLTVTNYKFGTNYSDWNVLVQHPGFKMSPSTYSFNSTLLPSLGFEGDKVALFWGIGHYNSELPQAKLNQEGYVTTEILLGKDVKSFTLRNGWAFPQKVSFNGENCVMPLPDDFPILPSSSFIWKPNTYHLLLLLTVVFGSS</sequence>
<accession>A0A4Y7I7D0</accession>
<dbReference type="EMBL" id="CM010715">
    <property type="protein sequence ID" value="RZC44833.1"/>
    <property type="molecule type" value="Genomic_DNA"/>
</dbReference>
<dbReference type="PANTHER" id="PTHR31673">
    <property type="entry name" value="PROTEIN COBRA"/>
    <property type="match status" value="1"/>
</dbReference>
<dbReference type="OMA" id="ANPISIH"/>
<dbReference type="PANTHER" id="PTHR31673:SF41">
    <property type="entry name" value="COBRA-LIKE PROTEIN"/>
    <property type="match status" value="1"/>
</dbReference>
<evidence type="ECO:0000256" key="2">
    <source>
        <dbReference type="ARBA" id="ARBA00022729"/>
    </source>
</evidence>
<evidence type="ECO:0000313" key="5">
    <source>
        <dbReference type="EMBL" id="RZC44833.1"/>
    </source>
</evidence>
<evidence type="ECO:0000256" key="3">
    <source>
        <dbReference type="ARBA" id="ARBA00023180"/>
    </source>
</evidence>
<proteinExistence type="inferred from homology"/>
<evidence type="ECO:0000313" key="6">
    <source>
        <dbReference type="Proteomes" id="UP000316621"/>
    </source>
</evidence>
<reference evidence="5 6" key="1">
    <citation type="journal article" date="2018" name="Science">
        <title>The opium poppy genome and morphinan production.</title>
        <authorList>
            <person name="Guo L."/>
            <person name="Winzer T."/>
            <person name="Yang X."/>
            <person name="Li Y."/>
            <person name="Ning Z."/>
            <person name="He Z."/>
            <person name="Teodor R."/>
            <person name="Lu Y."/>
            <person name="Bowser T.A."/>
            <person name="Graham I.A."/>
            <person name="Ye K."/>
        </authorList>
    </citation>
    <scope>NUCLEOTIDE SEQUENCE [LARGE SCALE GENOMIC DNA]</scope>
    <source>
        <strain evidence="6">cv. HN1</strain>
        <tissue evidence="5">Leaves</tissue>
    </source>
</reference>